<name>A0A9P3HGN8_9FUNG</name>
<dbReference type="EMBL" id="BQFW01000012">
    <property type="protein sequence ID" value="GJJ76083.1"/>
    <property type="molecule type" value="Genomic_DNA"/>
</dbReference>
<evidence type="ECO:0000313" key="1">
    <source>
        <dbReference type="EMBL" id="GJJ76083.1"/>
    </source>
</evidence>
<dbReference type="InterPro" id="IPR032675">
    <property type="entry name" value="LRR_dom_sf"/>
</dbReference>
<proteinExistence type="predicted"/>
<dbReference type="Proteomes" id="UP000827284">
    <property type="component" value="Unassembled WGS sequence"/>
</dbReference>
<organism evidence="1 2">
    <name type="scientific">Entomortierella parvispora</name>
    <dbReference type="NCBI Taxonomy" id="205924"/>
    <lineage>
        <taxon>Eukaryota</taxon>
        <taxon>Fungi</taxon>
        <taxon>Fungi incertae sedis</taxon>
        <taxon>Mucoromycota</taxon>
        <taxon>Mortierellomycotina</taxon>
        <taxon>Mortierellomycetes</taxon>
        <taxon>Mortierellales</taxon>
        <taxon>Mortierellaceae</taxon>
        <taxon>Entomortierella</taxon>
    </lineage>
</organism>
<dbReference type="Gene3D" id="3.80.10.10">
    <property type="entry name" value="Ribonuclease Inhibitor"/>
    <property type="match status" value="2"/>
</dbReference>
<sequence length="542" mass="62639">MSSIQNGNAQHRLNPFELLEISCLIQSYLQGDIRAVLSCCLVSKSFNRGFQPLLWESLSITPCKKNQLPRIPSVDVLEAKKDLVKSIKFDLRYNPEDTFATKILPKIETTTFPHLKRLHFSLLNWTQDLIDTSAATIYNHQRTLEELELRGLDCAEEPVRLWRKIFGLEQLRKLGLRSVNFIGLEQNSLFWRILTSPSLREVCLNDVCLIDSSAEAMEFEQEEQQQHQGLRHLTVINMRCGHIEYRQFLRTLVRFTNLTLLVSHMISGLSIYEVYPLLRSLDKCFDTANPGPYWKHLTTFSYLDCVFMDDEQSGSFLGSLNPGLKNLSLEKSSFGDISLQTLMQHHSKTLTRLNLISPSYPTGRMVRVLLGNCENLESLCGLELPISDLTRCDDLQHGRGCLGRCHLWVCTNLQEWGVDIDNNVDDCPSSLELVAFERLSTLSRLKAIILKPYSSKHKKQIRFQLGCGLEQLELRRGSLEELQFDQRWISREDWKWIIGTFKQLNKVTACQDWPRTARRLEFLRNLSLQNRRIDFNLVRVGC</sequence>
<evidence type="ECO:0000313" key="2">
    <source>
        <dbReference type="Proteomes" id="UP000827284"/>
    </source>
</evidence>
<protein>
    <submittedName>
        <fullName evidence="1">Uncharacterized protein</fullName>
    </submittedName>
</protein>
<reference evidence="1" key="2">
    <citation type="journal article" date="2022" name="Microbiol. Resour. Announc.">
        <title>Whole-Genome Sequence of Entomortierella parvispora E1425, a Mucoromycotan Fungus Associated with Burkholderiaceae-Related Endosymbiotic Bacteria.</title>
        <authorList>
            <person name="Herlambang A."/>
            <person name="Guo Y."/>
            <person name="Takashima Y."/>
            <person name="Narisawa K."/>
            <person name="Ohta H."/>
            <person name="Nishizawa T."/>
        </authorList>
    </citation>
    <scope>NUCLEOTIDE SEQUENCE</scope>
    <source>
        <strain evidence="1">E1425</strain>
    </source>
</reference>
<dbReference type="SUPFAM" id="SSF52047">
    <property type="entry name" value="RNI-like"/>
    <property type="match status" value="1"/>
</dbReference>
<gene>
    <name evidence="1" type="ORF">EMPS_08442</name>
</gene>
<reference evidence="1" key="1">
    <citation type="submission" date="2021-11" db="EMBL/GenBank/DDBJ databases">
        <authorList>
            <person name="Herlambang A."/>
            <person name="Guo Y."/>
            <person name="Takashima Y."/>
            <person name="Nishizawa T."/>
        </authorList>
    </citation>
    <scope>NUCLEOTIDE SEQUENCE</scope>
    <source>
        <strain evidence="1">E1425</strain>
    </source>
</reference>
<keyword evidence="2" id="KW-1185">Reference proteome</keyword>
<comment type="caution">
    <text evidence="1">The sequence shown here is derived from an EMBL/GenBank/DDBJ whole genome shotgun (WGS) entry which is preliminary data.</text>
</comment>
<accession>A0A9P3HGN8</accession>
<dbReference type="AlphaFoldDB" id="A0A9P3HGN8"/>